<dbReference type="InterPro" id="IPR012337">
    <property type="entry name" value="RNaseH-like_sf"/>
</dbReference>
<feature type="region of interest" description="Disordered" evidence="1">
    <location>
        <begin position="506"/>
        <end position="580"/>
    </location>
</feature>
<sequence length="580" mass="66536">MNVTNIFSGGNNRGGSDGRMFSSKKPRQKGHMDHFFTPNAEMVVQNRRSGKINQTTINDAYKKETRERACILITRWMCEAVIPFNVVTYLSFQPMIEAIGHYGVGMKGPTFHEVRVTNLKKELALTKNLMKDHMVEWGKNGYSIMSDGWTDRKERTLVKFLFNCSKGTMFLQSIYASSMIKTGEKMFELLDKWVKQVGEENVIQVITDNHSSYVMAGRLLELKRPHLYWTPCVAHCLDLMLEDIGKLPNIKRTLERAISLNGLGLQLLSSHYRDCMNKKTTWGRCLQAQIDQIVLGPLVRVLRLVDGEKKAPMGYIYEAMNRVKDTVVTSFNGNEEKYKEIFNIIDMRLTRDLAKQEKVVAKMSLFTNAQGLFGNELTVRTRKTRALAPNLQRFAMKVLNLTCNASGCEWNWSIFENIHSKRRNRLDHQRLNDLVYIKYNRALKRRYNERNTIDPISLKDIDDSNEWLIGRMEDEDSHGGAQDDFVFDDDNLTWGDVARATRAEEARFDTRARAKARPSSSTIPPTRRIASSSRTLPSHSLIDEDEDGDMVDSADEEDGEGYQYGDGNNDDDDLIDLEEE</sequence>
<dbReference type="EMBL" id="QGNW01002733">
    <property type="protein sequence ID" value="RVW11741.1"/>
    <property type="molecule type" value="Genomic_DNA"/>
</dbReference>
<reference evidence="4 5" key="1">
    <citation type="journal article" date="2018" name="PLoS Genet.">
        <title>Population sequencing reveals clonal diversity and ancestral inbreeding in the grapevine cultivar Chardonnay.</title>
        <authorList>
            <person name="Roach M.J."/>
            <person name="Johnson D.L."/>
            <person name="Bohlmann J."/>
            <person name="van Vuuren H.J."/>
            <person name="Jones S.J."/>
            <person name="Pretorius I.S."/>
            <person name="Schmidt S.A."/>
            <person name="Borneman A.R."/>
        </authorList>
    </citation>
    <scope>NUCLEOTIDE SEQUENCE [LARGE SCALE GENOMIC DNA]</scope>
    <source>
        <strain evidence="5">cv. Chardonnay</strain>
        <tissue evidence="4">Leaf</tissue>
    </source>
</reference>
<dbReference type="Pfam" id="PF04937">
    <property type="entry name" value="DUF659"/>
    <property type="match status" value="1"/>
</dbReference>
<name>A0A438BLA7_VITVI</name>
<comment type="caution">
    <text evidence="4">The sequence shown here is derived from an EMBL/GenBank/DDBJ whole genome shotgun (WGS) entry which is preliminary data.</text>
</comment>
<evidence type="ECO:0000256" key="1">
    <source>
        <dbReference type="SAM" id="MobiDB-lite"/>
    </source>
</evidence>
<feature type="compositionally biased region" description="Acidic residues" evidence="1">
    <location>
        <begin position="543"/>
        <end position="560"/>
    </location>
</feature>
<evidence type="ECO:0000259" key="2">
    <source>
        <dbReference type="Pfam" id="PF04937"/>
    </source>
</evidence>
<proteinExistence type="predicted"/>
<dbReference type="GO" id="GO:0046983">
    <property type="term" value="F:protein dimerization activity"/>
    <property type="evidence" value="ECO:0007669"/>
    <property type="project" value="InterPro"/>
</dbReference>
<evidence type="ECO:0000313" key="4">
    <source>
        <dbReference type="EMBL" id="RVW11741.1"/>
    </source>
</evidence>
<feature type="compositionally biased region" description="Polar residues" evidence="1">
    <location>
        <begin position="518"/>
        <end position="538"/>
    </location>
</feature>
<evidence type="ECO:0000313" key="5">
    <source>
        <dbReference type="Proteomes" id="UP000288805"/>
    </source>
</evidence>
<evidence type="ECO:0008006" key="6">
    <source>
        <dbReference type="Google" id="ProtNLM"/>
    </source>
</evidence>
<protein>
    <recommendedName>
        <fullName evidence="6">DUF659 domain-containing protein</fullName>
    </recommendedName>
</protein>
<dbReference type="InterPro" id="IPR008906">
    <property type="entry name" value="HATC_C_dom"/>
</dbReference>
<dbReference type="SUPFAM" id="SSF53098">
    <property type="entry name" value="Ribonuclease H-like"/>
    <property type="match status" value="1"/>
</dbReference>
<organism evidence="4 5">
    <name type="scientific">Vitis vinifera</name>
    <name type="common">Grape</name>
    <dbReference type="NCBI Taxonomy" id="29760"/>
    <lineage>
        <taxon>Eukaryota</taxon>
        <taxon>Viridiplantae</taxon>
        <taxon>Streptophyta</taxon>
        <taxon>Embryophyta</taxon>
        <taxon>Tracheophyta</taxon>
        <taxon>Spermatophyta</taxon>
        <taxon>Magnoliopsida</taxon>
        <taxon>eudicotyledons</taxon>
        <taxon>Gunneridae</taxon>
        <taxon>Pentapetalae</taxon>
        <taxon>rosids</taxon>
        <taxon>Vitales</taxon>
        <taxon>Vitaceae</taxon>
        <taxon>Viteae</taxon>
        <taxon>Vitis</taxon>
    </lineage>
</organism>
<dbReference type="InterPro" id="IPR007021">
    <property type="entry name" value="DUF659"/>
</dbReference>
<dbReference type="PANTHER" id="PTHR32166:SF74">
    <property type="entry name" value="OS05G0256350 PROTEIN"/>
    <property type="match status" value="1"/>
</dbReference>
<dbReference type="PANTHER" id="PTHR32166">
    <property type="entry name" value="OSJNBA0013A04.12 PROTEIN"/>
    <property type="match status" value="1"/>
</dbReference>
<dbReference type="Pfam" id="PF05699">
    <property type="entry name" value="Dimer_Tnp_hAT"/>
    <property type="match status" value="1"/>
</dbReference>
<accession>A0A438BLA7</accession>
<dbReference type="Proteomes" id="UP000288805">
    <property type="component" value="Unassembled WGS sequence"/>
</dbReference>
<evidence type="ECO:0000259" key="3">
    <source>
        <dbReference type="Pfam" id="PF05699"/>
    </source>
</evidence>
<gene>
    <name evidence="4" type="ORF">CK203_113045</name>
</gene>
<feature type="compositionally biased region" description="Acidic residues" evidence="1">
    <location>
        <begin position="568"/>
        <end position="580"/>
    </location>
</feature>
<feature type="domain" description="HAT C-terminal dimerisation" evidence="3">
    <location>
        <begin position="386"/>
        <end position="440"/>
    </location>
</feature>
<feature type="domain" description="DUF659" evidence="2">
    <location>
        <begin position="109"/>
        <end position="257"/>
    </location>
</feature>
<feature type="region of interest" description="Disordered" evidence="1">
    <location>
        <begin position="1"/>
        <end position="32"/>
    </location>
</feature>
<dbReference type="AlphaFoldDB" id="A0A438BLA7"/>